<proteinExistence type="predicted"/>
<protein>
    <submittedName>
        <fullName evidence="3">Tetratricopeptide repeat (TPR)-like superfamily protein</fullName>
    </submittedName>
</protein>
<keyword evidence="2" id="KW-1185">Reference proteome</keyword>
<evidence type="ECO:0000256" key="1">
    <source>
        <dbReference type="SAM" id="MobiDB-lite"/>
    </source>
</evidence>
<feature type="compositionally biased region" description="Polar residues" evidence="1">
    <location>
        <begin position="816"/>
        <end position="834"/>
    </location>
</feature>
<feature type="region of interest" description="Disordered" evidence="1">
    <location>
        <begin position="681"/>
        <end position="719"/>
    </location>
</feature>
<feature type="region of interest" description="Disordered" evidence="1">
    <location>
        <begin position="816"/>
        <end position="927"/>
    </location>
</feature>
<reference evidence="3" key="2">
    <citation type="submission" date="2016-04" db="UniProtKB">
        <authorList>
            <consortium name="WormBaseParasite"/>
        </authorList>
    </citation>
    <scope>IDENTIFICATION</scope>
</reference>
<name>A0A158PBH8_ANGCA</name>
<dbReference type="STRING" id="6313.A0A158PBH8"/>
<evidence type="ECO:0000313" key="3">
    <source>
        <dbReference type="WBParaSite" id="ACAC_0001097601-mRNA-1"/>
    </source>
</evidence>
<reference evidence="2" key="1">
    <citation type="submission" date="2012-09" db="EMBL/GenBank/DDBJ databases">
        <authorList>
            <person name="Martin A.A."/>
        </authorList>
    </citation>
    <scope>NUCLEOTIDE SEQUENCE</scope>
</reference>
<feature type="compositionally biased region" description="Basic residues" evidence="1">
    <location>
        <begin position="704"/>
        <end position="719"/>
    </location>
</feature>
<accession>A0A158PBH8</accession>
<organism evidence="2 3">
    <name type="scientific">Angiostrongylus cantonensis</name>
    <name type="common">Rat lungworm</name>
    <dbReference type="NCBI Taxonomy" id="6313"/>
    <lineage>
        <taxon>Eukaryota</taxon>
        <taxon>Metazoa</taxon>
        <taxon>Ecdysozoa</taxon>
        <taxon>Nematoda</taxon>
        <taxon>Chromadorea</taxon>
        <taxon>Rhabditida</taxon>
        <taxon>Rhabditina</taxon>
        <taxon>Rhabditomorpha</taxon>
        <taxon>Strongyloidea</taxon>
        <taxon>Metastrongylidae</taxon>
        <taxon>Angiostrongylus</taxon>
    </lineage>
</organism>
<feature type="compositionally biased region" description="Gly residues" evidence="1">
    <location>
        <begin position="582"/>
        <end position="591"/>
    </location>
</feature>
<evidence type="ECO:0000313" key="2">
    <source>
        <dbReference type="Proteomes" id="UP000035642"/>
    </source>
</evidence>
<sequence>MVVANEVEDGFDLDKIDAEIKIEKIRQTASKLSWDGFQQALRRNLMEKRFVFDTEGRIDLLHAISTIRRNLPGAFSLHNKITSCKIGYFGKPAAASDDAFEYVKKGDFGSLRTKIFAVIATVPSGLSAAEKSLCVAALDIFEAYLSASNDVKPSFENIGTFPLGFLFPRTALRPARIFYTVEPSYMVIKKAQLELSDFDNLDYMELSVATVDREVELPAGDVNNPWSAVLPCKASFQLRFSSPMLFSYGMWRRLERHLARPAAVKENVNLYRYMSGFKFQESELMMRTSFPEPYLQHRYIVSNSSLLEERDCVISEICIGNGSYLTEIVSIVRAQAIHNSLWESLLAMCSGKCKSEQPNLDVCIVPSPARYELSFCAANKMYLVRIELTREFEWIGTVEDANGAAVSADLNSLLTQRINRTRSIPVALVRVLKELGCETVHDRTVCEDQMSMEVDYEHGVVSRMDKVGNAWLPMFNRSRQPKKSCQPNLPEFTFEVHTVPLTTPGGLLASYKEIASERGARPLTAARAEARTHLMQSDTALAISDLEAICQLADGMDDDSKTSTPSLPARHSTSPASSRAPGCGGGSGPGSGVPQLSPLETARLKMTHSVGAAAAVGLASATPDVFEFADDRSVGSGSAYPSPSPQFTPFACSTAGSPLAGQSIRGATTKRRPRARKTANIGDRIGDFPSSIMKGPTITGVSTRKPRGKTGVRRPRGSRKAALTITHAELEMHSRVPPPLQRSYSDYEQLSNPGLVGVSTSPYVDTESDDECDPPPPPKSLGIFQSPATSHTLTVSLSANSPSHYVQSMSPLYATSGTPSVSTAHPPQSPLATASPSVSQPSTVPSPRSNQSKRPSVDAVVGRVKTTVPQQTTSATKRSVFNDLYDDGTESSPPPEERTSLASTISSTANTSVSATPLQSTTITTQA</sequence>
<dbReference type="AlphaFoldDB" id="A0A158PBH8"/>
<feature type="compositionally biased region" description="Polar residues" evidence="1">
    <location>
        <begin position="900"/>
        <end position="927"/>
    </location>
</feature>
<feature type="region of interest" description="Disordered" evidence="1">
    <location>
        <begin position="556"/>
        <end position="597"/>
    </location>
</feature>
<dbReference type="Proteomes" id="UP000035642">
    <property type="component" value="Unassembled WGS sequence"/>
</dbReference>
<feature type="compositionally biased region" description="Polar residues" evidence="1">
    <location>
        <begin position="867"/>
        <end position="879"/>
    </location>
</feature>
<feature type="compositionally biased region" description="Polar residues" evidence="1">
    <location>
        <begin position="742"/>
        <end position="763"/>
    </location>
</feature>
<feature type="region of interest" description="Disordered" evidence="1">
    <location>
        <begin position="733"/>
        <end position="785"/>
    </location>
</feature>
<dbReference type="WBParaSite" id="ACAC_0001097601-mRNA-1">
    <property type="protein sequence ID" value="ACAC_0001097601-mRNA-1"/>
    <property type="gene ID" value="ACAC_0001097601"/>
</dbReference>
<feature type="compositionally biased region" description="Low complexity" evidence="1">
    <location>
        <begin position="835"/>
        <end position="849"/>
    </location>
</feature>